<feature type="transmembrane region" description="Helical" evidence="2">
    <location>
        <begin position="58"/>
        <end position="82"/>
    </location>
</feature>
<organism evidence="3 4">
    <name type="scientific">Liparis tanakae</name>
    <name type="common">Tanaka's snailfish</name>
    <dbReference type="NCBI Taxonomy" id="230148"/>
    <lineage>
        <taxon>Eukaryota</taxon>
        <taxon>Metazoa</taxon>
        <taxon>Chordata</taxon>
        <taxon>Craniata</taxon>
        <taxon>Vertebrata</taxon>
        <taxon>Euteleostomi</taxon>
        <taxon>Actinopterygii</taxon>
        <taxon>Neopterygii</taxon>
        <taxon>Teleostei</taxon>
        <taxon>Neoteleostei</taxon>
        <taxon>Acanthomorphata</taxon>
        <taxon>Eupercaria</taxon>
        <taxon>Perciformes</taxon>
        <taxon>Cottioidei</taxon>
        <taxon>Cottales</taxon>
        <taxon>Liparidae</taxon>
        <taxon>Liparis</taxon>
    </lineage>
</organism>
<keyword evidence="2" id="KW-1133">Transmembrane helix</keyword>
<feature type="region of interest" description="Disordered" evidence="1">
    <location>
        <begin position="84"/>
        <end position="103"/>
    </location>
</feature>
<accession>A0A4Z2ENG8</accession>
<dbReference type="AlphaFoldDB" id="A0A4Z2ENG8"/>
<protein>
    <submittedName>
        <fullName evidence="3">Uncharacterized protein</fullName>
    </submittedName>
</protein>
<evidence type="ECO:0000313" key="4">
    <source>
        <dbReference type="Proteomes" id="UP000314294"/>
    </source>
</evidence>
<sequence>MDSGERMGGLLRGWRRLFFTSVFSSEKGSSASWSMTMLLVLAVANCWKASSKPVMALWMLNIFLDLFGFFFAVSSVRLWSLASRSGRERNRKLRTSEPGENTS</sequence>
<proteinExistence type="predicted"/>
<comment type="caution">
    <text evidence="3">The sequence shown here is derived from an EMBL/GenBank/DDBJ whole genome shotgun (WGS) entry which is preliminary data.</text>
</comment>
<reference evidence="3 4" key="1">
    <citation type="submission" date="2019-03" db="EMBL/GenBank/DDBJ databases">
        <title>First draft genome of Liparis tanakae, snailfish: a comprehensive survey of snailfish specific genes.</title>
        <authorList>
            <person name="Kim W."/>
            <person name="Song I."/>
            <person name="Jeong J.-H."/>
            <person name="Kim D."/>
            <person name="Kim S."/>
            <person name="Ryu S."/>
            <person name="Song J.Y."/>
            <person name="Lee S.K."/>
        </authorList>
    </citation>
    <scope>NUCLEOTIDE SEQUENCE [LARGE SCALE GENOMIC DNA]</scope>
    <source>
        <tissue evidence="3">Muscle</tissue>
    </source>
</reference>
<evidence type="ECO:0000313" key="3">
    <source>
        <dbReference type="EMBL" id="TNN30295.1"/>
    </source>
</evidence>
<gene>
    <name evidence="3" type="ORF">EYF80_059557</name>
</gene>
<name>A0A4Z2ENG8_9TELE</name>
<evidence type="ECO:0000256" key="1">
    <source>
        <dbReference type="SAM" id="MobiDB-lite"/>
    </source>
</evidence>
<dbReference type="Proteomes" id="UP000314294">
    <property type="component" value="Unassembled WGS sequence"/>
</dbReference>
<keyword evidence="4" id="KW-1185">Reference proteome</keyword>
<dbReference type="EMBL" id="SRLO01004654">
    <property type="protein sequence ID" value="TNN30295.1"/>
    <property type="molecule type" value="Genomic_DNA"/>
</dbReference>
<keyword evidence="2" id="KW-0812">Transmembrane</keyword>
<evidence type="ECO:0000256" key="2">
    <source>
        <dbReference type="SAM" id="Phobius"/>
    </source>
</evidence>
<keyword evidence="2" id="KW-0472">Membrane</keyword>